<dbReference type="Proteomes" id="UP000838756">
    <property type="component" value="Unassembled WGS sequence"/>
</dbReference>
<accession>A0A8S4SA60</accession>
<dbReference type="AlphaFoldDB" id="A0A8S4SA60"/>
<dbReference type="OrthoDB" id="5419617at2759"/>
<dbReference type="EMBL" id="CAKXAJ010025864">
    <property type="protein sequence ID" value="CAH2244823.1"/>
    <property type="molecule type" value="Genomic_DNA"/>
</dbReference>
<organism evidence="1 2">
    <name type="scientific">Pararge aegeria aegeria</name>
    <dbReference type="NCBI Taxonomy" id="348720"/>
    <lineage>
        <taxon>Eukaryota</taxon>
        <taxon>Metazoa</taxon>
        <taxon>Ecdysozoa</taxon>
        <taxon>Arthropoda</taxon>
        <taxon>Hexapoda</taxon>
        <taxon>Insecta</taxon>
        <taxon>Pterygota</taxon>
        <taxon>Neoptera</taxon>
        <taxon>Endopterygota</taxon>
        <taxon>Lepidoptera</taxon>
        <taxon>Glossata</taxon>
        <taxon>Ditrysia</taxon>
        <taxon>Papilionoidea</taxon>
        <taxon>Nymphalidae</taxon>
        <taxon>Satyrinae</taxon>
        <taxon>Satyrini</taxon>
        <taxon>Parargina</taxon>
        <taxon>Pararge</taxon>
    </lineage>
</organism>
<keyword evidence="2" id="KW-1185">Reference proteome</keyword>
<protein>
    <submittedName>
        <fullName evidence="1">Jg16102 protein</fullName>
    </submittedName>
</protein>
<name>A0A8S4SA60_9NEOP</name>
<evidence type="ECO:0000313" key="1">
    <source>
        <dbReference type="EMBL" id="CAH2244823.1"/>
    </source>
</evidence>
<comment type="caution">
    <text evidence="1">The sequence shown here is derived from an EMBL/GenBank/DDBJ whole genome shotgun (WGS) entry which is preliminary data.</text>
</comment>
<gene>
    <name evidence="1" type="primary">jg16102</name>
    <name evidence="1" type="ORF">PAEG_LOCUS20732</name>
</gene>
<reference evidence="1" key="1">
    <citation type="submission" date="2022-03" db="EMBL/GenBank/DDBJ databases">
        <authorList>
            <person name="Lindestad O."/>
        </authorList>
    </citation>
    <scope>NUCLEOTIDE SEQUENCE</scope>
</reference>
<sequence>MAQNRPEGCKWKGVTTLSNEEHDVERECKDITIVQFHWDSNSATESEVELLPTRLQYIKSYIRVKNNYIINLLSHLHHPAALIALERKDTTSALVEECNVVYIKLTSLGIEQKCRVPWLPDIKEIGATKKLMS</sequence>
<proteinExistence type="predicted"/>
<evidence type="ECO:0000313" key="2">
    <source>
        <dbReference type="Proteomes" id="UP000838756"/>
    </source>
</evidence>